<protein>
    <submittedName>
        <fullName evidence="1">Uncharacterized protein</fullName>
    </submittedName>
</protein>
<dbReference type="InterPro" id="IPR011993">
    <property type="entry name" value="PH-like_dom_sf"/>
</dbReference>
<evidence type="ECO:0000313" key="1">
    <source>
        <dbReference type="EMBL" id="KAF7235333.1"/>
    </source>
</evidence>
<keyword evidence="2" id="KW-1185">Reference proteome</keyword>
<dbReference type="OrthoDB" id="5969782at2759"/>
<comment type="caution">
    <text evidence="1">The sequence shown here is derived from an EMBL/GenBank/DDBJ whole genome shotgun (WGS) entry which is preliminary data.</text>
</comment>
<evidence type="ECO:0000313" key="2">
    <source>
        <dbReference type="Proteomes" id="UP000822476"/>
    </source>
</evidence>
<proteinExistence type="predicted"/>
<reference evidence="1" key="1">
    <citation type="submission" date="2019-07" db="EMBL/GenBank/DDBJ databases">
        <title>Annotation for the trematode Paragonimus miyazaki's.</title>
        <authorList>
            <person name="Choi Y.-J."/>
        </authorList>
    </citation>
    <scope>NUCLEOTIDE SEQUENCE</scope>
    <source>
        <strain evidence="1">Japan</strain>
    </source>
</reference>
<accession>A0A8S9YEC7</accession>
<dbReference type="Gene3D" id="2.30.29.30">
    <property type="entry name" value="Pleckstrin-homology domain (PH domain)/Phosphotyrosine-binding domain (PTB)"/>
    <property type="match status" value="1"/>
</dbReference>
<gene>
    <name evidence="1" type="ORF">EG68_11106</name>
</gene>
<name>A0A8S9YEC7_9TREM</name>
<dbReference type="EMBL" id="JTDE01008221">
    <property type="protein sequence ID" value="KAF7235333.1"/>
    <property type="molecule type" value="Genomic_DNA"/>
</dbReference>
<sequence length="93" mass="10595">MSNVNNETEKVFWCSFGGSRSVSKASGVKQMKKAMEYILRDNPIVQWPPACAHISPSSVRVYDHPNTEVVQSIHGLLSYRLEDWVGFSRPHFQ</sequence>
<dbReference type="AlphaFoldDB" id="A0A8S9YEC7"/>
<dbReference type="SUPFAM" id="SSF50729">
    <property type="entry name" value="PH domain-like"/>
    <property type="match status" value="1"/>
</dbReference>
<dbReference type="Proteomes" id="UP000822476">
    <property type="component" value="Unassembled WGS sequence"/>
</dbReference>
<organism evidence="1 2">
    <name type="scientific">Paragonimus skrjabini miyazakii</name>
    <dbReference type="NCBI Taxonomy" id="59628"/>
    <lineage>
        <taxon>Eukaryota</taxon>
        <taxon>Metazoa</taxon>
        <taxon>Spiralia</taxon>
        <taxon>Lophotrochozoa</taxon>
        <taxon>Platyhelminthes</taxon>
        <taxon>Trematoda</taxon>
        <taxon>Digenea</taxon>
        <taxon>Plagiorchiida</taxon>
        <taxon>Troglotremata</taxon>
        <taxon>Troglotrematidae</taxon>
        <taxon>Paragonimus</taxon>
    </lineage>
</organism>